<dbReference type="InterPro" id="IPR020103">
    <property type="entry name" value="PsdUridine_synth_cat_dom_sf"/>
</dbReference>
<dbReference type="Pfam" id="PF00849">
    <property type="entry name" value="PseudoU_synth_2"/>
    <property type="match status" value="2"/>
</dbReference>
<keyword evidence="7" id="KW-1185">Reference proteome</keyword>
<feature type="region of interest" description="Disordered" evidence="4">
    <location>
        <begin position="329"/>
        <end position="406"/>
    </location>
</feature>
<dbReference type="SUPFAM" id="SSF55174">
    <property type="entry name" value="Alpha-L RNA-binding motif"/>
    <property type="match status" value="1"/>
</dbReference>
<evidence type="ECO:0000256" key="1">
    <source>
        <dbReference type="ARBA" id="ARBA00010876"/>
    </source>
</evidence>
<comment type="similarity">
    <text evidence="1">Belongs to the pseudouridine synthase RluA family.</text>
</comment>
<evidence type="ECO:0000256" key="3">
    <source>
        <dbReference type="PROSITE-ProRule" id="PRU00182"/>
    </source>
</evidence>
<dbReference type="GO" id="GO:0000455">
    <property type="term" value="P:enzyme-directed rRNA pseudouridine synthesis"/>
    <property type="evidence" value="ECO:0007669"/>
    <property type="project" value="TreeGrafter"/>
</dbReference>
<dbReference type="PROSITE" id="PS50889">
    <property type="entry name" value="S4"/>
    <property type="match status" value="1"/>
</dbReference>
<keyword evidence="3" id="KW-0694">RNA-binding</keyword>
<dbReference type="GO" id="GO:0009982">
    <property type="term" value="F:pseudouridine synthase activity"/>
    <property type="evidence" value="ECO:0007669"/>
    <property type="project" value="InterPro"/>
</dbReference>
<name>A0A151ZDU1_TIELA</name>
<dbReference type="Proteomes" id="UP000076078">
    <property type="component" value="Unassembled WGS sequence"/>
</dbReference>
<dbReference type="PANTHER" id="PTHR21600">
    <property type="entry name" value="MITOCHONDRIAL RNA PSEUDOURIDINE SYNTHASE"/>
    <property type="match status" value="1"/>
</dbReference>
<feature type="compositionally biased region" description="Low complexity" evidence="4">
    <location>
        <begin position="542"/>
        <end position="580"/>
    </location>
</feature>
<dbReference type="SUPFAM" id="SSF55120">
    <property type="entry name" value="Pseudouridine synthase"/>
    <property type="match status" value="2"/>
</dbReference>
<sequence length="607" mass="68889">MVLLEVRVPKKHVPEKFDKYIAGTKLNIVGVEDSIKLTRSSVNKLYTQNAVKINGQLLKERKTKVKGDDLVQITIENLESFLSGKSQPSQSNQELVGNSDVKLNVLFQDEHLLVVNKDAGMLVHPANLKESSVVLDQKNQNATLVNGLISLVGRENLSDLAGLDRLGIVHRLDKDTSGLMIIAKNNQAHQSLQNLFESHTKSMIDLVSKVVDGSDPITKTQALLTKFSKLKVNNTIQKRYYCMVIGKPKYDHGIITKPIKRHPMDKNKMIIDEKNGKESITEYRLIKTWTRVEIDIYDQPKDNKSKDESEDESSEDEYNYIISKMKKQTTFTPNKSQKKPTSKFLSIESDEDEEDDEDEEEEEEESDEESEEEYDSEDEDDESEDNEEDDYEEKEEDNRDKLKTKKSGPMTFSLVEITLHTGRTHQIRVHMSSEGCAIVGDPIYSSKFNPFFTSHLLLSAMNIQFSHPVDKSKQEFSIGFPKHFKEFIDVLDRESQQQSPNSTQRHINTSSFTIQSMEYLSNPVTNTASPTPSPIKPAAVLSKPQPKPSSNVNSSKKVSTEKSNNNNNKNQTTTTNNNTNNKKKQSSAMDKEAEFDQMFFSSSAKKR</sequence>
<feature type="domain" description="Pseudouridine synthase RsuA/RluA-like" evidence="5">
    <location>
        <begin position="217"/>
        <end position="433"/>
    </location>
</feature>
<feature type="compositionally biased region" description="Acidic residues" evidence="4">
    <location>
        <begin position="348"/>
        <end position="395"/>
    </location>
</feature>
<evidence type="ECO:0000313" key="7">
    <source>
        <dbReference type="Proteomes" id="UP000076078"/>
    </source>
</evidence>
<organism evidence="6 7">
    <name type="scientific">Tieghemostelium lacteum</name>
    <name type="common">Slime mold</name>
    <name type="synonym">Dictyostelium lacteum</name>
    <dbReference type="NCBI Taxonomy" id="361077"/>
    <lineage>
        <taxon>Eukaryota</taxon>
        <taxon>Amoebozoa</taxon>
        <taxon>Evosea</taxon>
        <taxon>Eumycetozoa</taxon>
        <taxon>Dictyostelia</taxon>
        <taxon>Dictyosteliales</taxon>
        <taxon>Raperosteliaceae</taxon>
        <taxon>Tieghemostelium</taxon>
    </lineage>
</organism>
<proteinExistence type="inferred from homology"/>
<dbReference type="Gene3D" id="3.10.290.10">
    <property type="entry name" value="RNA-binding S4 domain"/>
    <property type="match status" value="1"/>
</dbReference>
<gene>
    <name evidence="6" type="ORF">DLAC_06973</name>
</gene>
<accession>A0A151ZDU1</accession>
<keyword evidence="2" id="KW-0413">Isomerase</keyword>
<dbReference type="Gene3D" id="3.30.2350.10">
    <property type="entry name" value="Pseudouridine synthase"/>
    <property type="match status" value="2"/>
</dbReference>
<evidence type="ECO:0000256" key="2">
    <source>
        <dbReference type="ARBA" id="ARBA00023235"/>
    </source>
</evidence>
<dbReference type="CDD" id="cd02869">
    <property type="entry name" value="PseudoU_synth_RluA_like"/>
    <property type="match status" value="1"/>
</dbReference>
<evidence type="ECO:0000313" key="6">
    <source>
        <dbReference type="EMBL" id="KYQ92132.1"/>
    </source>
</evidence>
<dbReference type="STRING" id="361077.A0A151ZDU1"/>
<dbReference type="InterPro" id="IPR006145">
    <property type="entry name" value="PsdUridine_synth_RsuA/RluA"/>
</dbReference>
<evidence type="ECO:0000256" key="4">
    <source>
        <dbReference type="SAM" id="MobiDB-lite"/>
    </source>
</evidence>
<dbReference type="EMBL" id="LODT01000031">
    <property type="protein sequence ID" value="KYQ92132.1"/>
    <property type="molecule type" value="Genomic_DNA"/>
</dbReference>
<dbReference type="OMA" id="NKEDQTH"/>
<dbReference type="PANTHER" id="PTHR21600:SF86">
    <property type="entry name" value="PSEUDOURIDINE SYNTHASE RSUA_RLUA-LIKE DOMAIN-CONTAINING PROTEIN"/>
    <property type="match status" value="1"/>
</dbReference>
<dbReference type="InParanoid" id="A0A151ZDU1"/>
<feature type="region of interest" description="Disordered" evidence="4">
    <location>
        <begin position="523"/>
        <end position="607"/>
    </location>
</feature>
<dbReference type="GO" id="GO:0003723">
    <property type="term" value="F:RNA binding"/>
    <property type="evidence" value="ECO:0007669"/>
    <property type="project" value="UniProtKB-KW"/>
</dbReference>
<dbReference type="AlphaFoldDB" id="A0A151ZDU1"/>
<comment type="caution">
    <text evidence="6">The sequence shown here is derived from an EMBL/GenBank/DDBJ whole genome shotgun (WGS) entry which is preliminary data.</text>
</comment>
<feature type="domain" description="Pseudouridine synthase RsuA/RluA-like" evidence="5">
    <location>
        <begin position="111"/>
        <end position="199"/>
    </location>
</feature>
<dbReference type="OrthoDB" id="418349at2759"/>
<dbReference type="InterPro" id="IPR036986">
    <property type="entry name" value="S4_RNA-bd_sf"/>
</dbReference>
<dbReference type="PROSITE" id="PS01129">
    <property type="entry name" value="PSI_RLU"/>
    <property type="match status" value="1"/>
</dbReference>
<protein>
    <recommendedName>
        <fullName evidence="5">Pseudouridine synthase RsuA/RluA-like domain-containing protein</fullName>
    </recommendedName>
</protein>
<dbReference type="InterPro" id="IPR006224">
    <property type="entry name" value="PsdUridine_synth_RluA-like_CS"/>
</dbReference>
<reference evidence="6 7" key="1">
    <citation type="submission" date="2015-12" db="EMBL/GenBank/DDBJ databases">
        <title>Dictyostelia acquired genes for synthesis and detection of signals that induce cell-type specialization by lateral gene transfer from prokaryotes.</title>
        <authorList>
            <person name="Gloeckner G."/>
            <person name="Schaap P."/>
        </authorList>
    </citation>
    <scope>NUCLEOTIDE SEQUENCE [LARGE SCALE GENOMIC DNA]</scope>
    <source>
        <strain evidence="6 7">TK</strain>
    </source>
</reference>
<dbReference type="InterPro" id="IPR050188">
    <property type="entry name" value="RluA_PseudoU_synthase"/>
</dbReference>
<evidence type="ECO:0000259" key="5">
    <source>
        <dbReference type="Pfam" id="PF00849"/>
    </source>
</evidence>